<keyword evidence="14" id="KW-0408">Iron</keyword>
<comment type="subcellular location">
    <subcellularLocation>
        <location evidence="2">Membrane</location>
        <topology evidence="2">Multi-pass membrane protein</topology>
    </subcellularLocation>
</comment>
<dbReference type="PIRSF" id="PIRSF015921">
    <property type="entry name" value="FA_sphinglp_des"/>
    <property type="match status" value="1"/>
</dbReference>
<evidence type="ECO:0000256" key="14">
    <source>
        <dbReference type="ARBA" id="ARBA00023004"/>
    </source>
</evidence>
<keyword evidence="21" id="KW-1185">Reference proteome</keyword>
<comment type="similarity">
    <text evidence="5">Belongs to the fatty acid desaturase type 1 family.</text>
</comment>
<sequence length="567" mass="66062">MAIKLETTVTEEKQQLKKRTPKVFSPREIEDLIARGNTIVIYKKNVLKLNNWIKKHPGGDKAVHHMIGRDATDEMNAYHCDETISTFTRFKIGVIDHDWINMLPPIQGGHYRLLEGDSLDPKNTVKMAGEMPADIKPVIPEGVIPALGMTELYPIDREHPIRDPETVISNYDNDLVKQDLASLPSLDYETQRWLSVKYNELHKKVIDAGLYQCPYIEYFKQGCLNLGLFLYFAIFFKFGHYVISGIFLGLFWQQLTFIVHDGGHIAITHNFQVDSIISIIIADWTGGLSAGWWKRNHNVHHLITNDPVHDPDIQHLPFFCVSSRLFGDVYSTYYEKYLWFDKLAKFVLQYQHHLYYPILCFGRFNLYRLSWEYLLKGQGPRHGKAAWLRYFELAGLCFFTWWYFYLLVGSIPSGWDRFVFIMVSHVVTMIVHVQITLSHFAMSTSDLGTSESFVARQFRTTMDVDCPEWFDFFHGGLQFQLVHHLFPRLPRHNFRKAQAYIFDFCKETNLTYSIYGFADGNGKVLIKLKDISKQVKIFKDCLRSMALESSENKNIYEQRVEQALKAE</sequence>
<evidence type="ECO:0000256" key="16">
    <source>
        <dbReference type="ARBA" id="ARBA00023136"/>
    </source>
</evidence>
<keyword evidence="13" id="KW-0560">Oxidoreductase</keyword>
<evidence type="ECO:0000256" key="7">
    <source>
        <dbReference type="ARBA" id="ARBA00016939"/>
    </source>
</evidence>
<dbReference type="InterPro" id="IPR036400">
    <property type="entry name" value="Cyt_B5-like_heme/steroid_sf"/>
</dbReference>
<dbReference type="CDD" id="cd03506">
    <property type="entry name" value="Delta6-FADS-like"/>
    <property type="match status" value="1"/>
</dbReference>
<keyword evidence="11" id="KW-0746">Sphingolipid metabolism</keyword>
<gene>
    <name evidence="20" type="ORF">Amon01_000208700</name>
</gene>
<dbReference type="GO" id="GO:0016717">
    <property type="term" value="F:oxidoreductase activity, acting on paired donors, with oxidation of a pair of donors resulting in the reduction of molecular oxygen to two molecules of water"/>
    <property type="evidence" value="ECO:0007669"/>
    <property type="project" value="TreeGrafter"/>
</dbReference>
<dbReference type="InterPro" id="IPR001199">
    <property type="entry name" value="Cyt_B5-like_heme/steroid-bd"/>
</dbReference>
<evidence type="ECO:0000256" key="3">
    <source>
        <dbReference type="ARBA" id="ARBA00004760"/>
    </source>
</evidence>
<comment type="pathway">
    <text evidence="3">Lipid metabolism; sphingolipid metabolism.</text>
</comment>
<feature type="transmembrane region" description="Helical" evidence="18">
    <location>
        <begin position="386"/>
        <end position="406"/>
    </location>
</feature>
<dbReference type="PROSITE" id="PS50255">
    <property type="entry name" value="CYTOCHROME_B5_2"/>
    <property type="match status" value="1"/>
</dbReference>
<keyword evidence="15" id="KW-0443">Lipid metabolism</keyword>
<evidence type="ECO:0000256" key="4">
    <source>
        <dbReference type="ARBA" id="ARBA00004991"/>
    </source>
</evidence>
<organism evidence="20 21">
    <name type="scientific">Ambrosiozyma monospora</name>
    <name type="common">Yeast</name>
    <name type="synonym">Endomycopsis monosporus</name>
    <dbReference type="NCBI Taxonomy" id="43982"/>
    <lineage>
        <taxon>Eukaryota</taxon>
        <taxon>Fungi</taxon>
        <taxon>Dikarya</taxon>
        <taxon>Ascomycota</taxon>
        <taxon>Saccharomycotina</taxon>
        <taxon>Pichiomycetes</taxon>
        <taxon>Pichiales</taxon>
        <taxon>Pichiaceae</taxon>
        <taxon>Ambrosiozyma</taxon>
    </lineage>
</organism>
<reference evidence="20" key="1">
    <citation type="submission" date="2023-04" db="EMBL/GenBank/DDBJ databases">
        <title>Ambrosiozyma monospora NBRC 1965.</title>
        <authorList>
            <person name="Ichikawa N."/>
            <person name="Sato H."/>
            <person name="Tonouchi N."/>
        </authorList>
    </citation>
    <scope>NUCLEOTIDE SEQUENCE</scope>
    <source>
        <strain evidence="20">NBRC 1965</strain>
    </source>
</reference>
<evidence type="ECO:0000256" key="10">
    <source>
        <dbReference type="ARBA" id="ARBA00022723"/>
    </source>
</evidence>
<dbReference type="OrthoDB" id="260091at2759"/>
<evidence type="ECO:0000256" key="8">
    <source>
        <dbReference type="ARBA" id="ARBA00022617"/>
    </source>
</evidence>
<evidence type="ECO:0000256" key="5">
    <source>
        <dbReference type="ARBA" id="ARBA00009295"/>
    </source>
</evidence>
<dbReference type="PANTHER" id="PTHR19353:SF30">
    <property type="entry name" value="DELTA 8-(E)-SPHINGOLIPID DESATURASE"/>
    <property type="match status" value="1"/>
</dbReference>
<evidence type="ECO:0000313" key="20">
    <source>
        <dbReference type="EMBL" id="GMG21562.1"/>
    </source>
</evidence>
<dbReference type="SMART" id="SM01117">
    <property type="entry name" value="Cyt-b5"/>
    <property type="match status" value="1"/>
</dbReference>
<keyword evidence="8" id="KW-0349">Heme</keyword>
<evidence type="ECO:0000256" key="18">
    <source>
        <dbReference type="SAM" id="Phobius"/>
    </source>
</evidence>
<evidence type="ECO:0000256" key="12">
    <source>
        <dbReference type="ARBA" id="ARBA00022989"/>
    </source>
</evidence>
<dbReference type="Pfam" id="PF00173">
    <property type="entry name" value="Cyt-b5"/>
    <property type="match status" value="1"/>
</dbReference>
<evidence type="ECO:0000256" key="2">
    <source>
        <dbReference type="ARBA" id="ARBA00004141"/>
    </source>
</evidence>
<dbReference type="Proteomes" id="UP001165063">
    <property type="component" value="Unassembled WGS sequence"/>
</dbReference>
<evidence type="ECO:0000256" key="13">
    <source>
        <dbReference type="ARBA" id="ARBA00023002"/>
    </source>
</evidence>
<accession>A0A9W6YPN8</accession>
<protein>
    <recommendedName>
        <fullName evidence="7">Delta 8-(E)-sphingolipid desaturase</fullName>
        <ecNumber evidence="6">1.14.19.18</ecNumber>
    </recommendedName>
</protein>
<dbReference type="GO" id="GO:0046872">
    <property type="term" value="F:metal ion binding"/>
    <property type="evidence" value="ECO:0007669"/>
    <property type="project" value="UniProtKB-KW"/>
</dbReference>
<feature type="transmembrane region" description="Helical" evidence="18">
    <location>
        <begin position="418"/>
        <end position="437"/>
    </location>
</feature>
<dbReference type="GO" id="GO:0016020">
    <property type="term" value="C:membrane"/>
    <property type="evidence" value="ECO:0007669"/>
    <property type="project" value="UniProtKB-SubCell"/>
</dbReference>
<dbReference type="PANTHER" id="PTHR19353">
    <property type="entry name" value="FATTY ACID DESATURASE 2"/>
    <property type="match status" value="1"/>
</dbReference>
<dbReference type="Pfam" id="PF00487">
    <property type="entry name" value="FA_desaturase"/>
    <property type="match status" value="1"/>
</dbReference>
<name>A0A9W6YPN8_AMBMO</name>
<dbReference type="EMBL" id="BSXU01000709">
    <property type="protein sequence ID" value="GMG21562.1"/>
    <property type="molecule type" value="Genomic_DNA"/>
</dbReference>
<evidence type="ECO:0000313" key="21">
    <source>
        <dbReference type="Proteomes" id="UP001165063"/>
    </source>
</evidence>
<keyword evidence="9 18" id="KW-0812">Transmembrane</keyword>
<keyword evidence="16 18" id="KW-0472">Membrane</keyword>
<keyword evidence="10" id="KW-0479">Metal-binding</keyword>
<keyword evidence="12 18" id="KW-1133">Transmembrane helix</keyword>
<evidence type="ECO:0000256" key="11">
    <source>
        <dbReference type="ARBA" id="ARBA00022919"/>
    </source>
</evidence>
<evidence type="ECO:0000259" key="19">
    <source>
        <dbReference type="PROSITE" id="PS50255"/>
    </source>
</evidence>
<feature type="transmembrane region" description="Helical" evidence="18">
    <location>
        <begin position="228"/>
        <end position="252"/>
    </location>
</feature>
<evidence type="ECO:0000256" key="17">
    <source>
        <dbReference type="ARBA" id="ARBA00047420"/>
    </source>
</evidence>
<evidence type="ECO:0000256" key="6">
    <source>
        <dbReference type="ARBA" id="ARBA00012019"/>
    </source>
</evidence>
<evidence type="ECO:0000256" key="1">
    <source>
        <dbReference type="ARBA" id="ARBA00002593"/>
    </source>
</evidence>
<proteinExistence type="inferred from homology"/>
<dbReference type="AlphaFoldDB" id="A0A9W6YPN8"/>
<dbReference type="Gene3D" id="3.10.120.10">
    <property type="entry name" value="Cytochrome b5-like heme/steroid binding domain"/>
    <property type="match status" value="1"/>
</dbReference>
<comment type="function">
    <text evidence="1">Delta(8)-fatty-acid desaturase which introduces a double bond at the 8-position in the long-chain base (LCB) of ceramides. Required for the formation of the di-unsaturated sphingoid base (E,E)-sphinga-4,8-dienine during glucosylceramide (GluCer) biosynthesis.</text>
</comment>
<evidence type="ECO:0000256" key="15">
    <source>
        <dbReference type="ARBA" id="ARBA00023098"/>
    </source>
</evidence>
<feature type="domain" description="Cytochrome b5 heme-binding" evidence="19">
    <location>
        <begin position="21"/>
        <end position="96"/>
    </location>
</feature>
<evidence type="ECO:0000256" key="9">
    <source>
        <dbReference type="ARBA" id="ARBA00022692"/>
    </source>
</evidence>
<comment type="caution">
    <text evidence="20">The sequence shown here is derived from an EMBL/GenBank/DDBJ whole genome shotgun (WGS) entry which is preliminary data.</text>
</comment>
<dbReference type="EC" id="1.14.19.18" evidence="6"/>
<dbReference type="GO" id="GO:0006665">
    <property type="term" value="P:sphingolipid metabolic process"/>
    <property type="evidence" value="ECO:0007669"/>
    <property type="project" value="UniProtKB-KW"/>
</dbReference>
<comment type="pathway">
    <text evidence="4">Sphingolipid metabolism.</text>
</comment>
<dbReference type="InterPro" id="IPR005804">
    <property type="entry name" value="FA_desaturase_dom"/>
</dbReference>
<comment type="catalytic activity">
    <reaction evidence="17">
        <text>an N-acylsphing-4-enine + 2 Fe(II)-[cytochrome b5] + O2 + 2 H(+) = a (4E,8E)-4-sphinga-4,8-dienine ceramide + 2 Fe(III)-[cytochrome b5] + 2 H2O</text>
        <dbReference type="Rhea" id="RHEA:46280"/>
        <dbReference type="Rhea" id="RHEA-COMP:10438"/>
        <dbReference type="Rhea" id="RHEA-COMP:10439"/>
        <dbReference type="ChEBI" id="CHEBI:15377"/>
        <dbReference type="ChEBI" id="CHEBI:15378"/>
        <dbReference type="ChEBI" id="CHEBI:15379"/>
        <dbReference type="ChEBI" id="CHEBI:29033"/>
        <dbReference type="ChEBI" id="CHEBI:29034"/>
        <dbReference type="ChEBI" id="CHEBI:52639"/>
        <dbReference type="ChEBI" id="CHEBI:85953"/>
        <dbReference type="EC" id="1.14.19.18"/>
    </reaction>
</comment>
<dbReference type="InterPro" id="IPR012171">
    <property type="entry name" value="Fatty_acid_desaturase"/>
</dbReference>
<dbReference type="SUPFAM" id="SSF55856">
    <property type="entry name" value="Cytochrome b5-like heme/steroid binding domain"/>
    <property type="match status" value="1"/>
</dbReference>